<feature type="domain" description="NodB homology" evidence="3">
    <location>
        <begin position="100"/>
        <end position="284"/>
    </location>
</feature>
<evidence type="ECO:0000259" key="3">
    <source>
        <dbReference type="PROSITE" id="PS51677"/>
    </source>
</evidence>
<evidence type="ECO:0000256" key="1">
    <source>
        <dbReference type="ARBA" id="ARBA00004613"/>
    </source>
</evidence>
<proteinExistence type="predicted"/>
<dbReference type="EMBL" id="MGKI01000014">
    <property type="protein sequence ID" value="OGN22165.1"/>
    <property type="molecule type" value="Genomic_DNA"/>
</dbReference>
<name>A0A1F8G9X2_9BACT</name>
<comment type="caution">
    <text evidence="4">The sequence shown here is derived from an EMBL/GenBank/DDBJ whole genome shotgun (WGS) entry which is preliminary data.</text>
</comment>
<evidence type="ECO:0000256" key="2">
    <source>
        <dbReference type="ARBA" id="ARBA00022729"/>
    </source>
</evidence>
<dbReference type="GO" id="GO:0005576">
    <property type="term" value="C:extracellular region"/>
    <property type="evidence" value="ECO:0007669"/>
    <property type="project" value="UniProtKB-SubCell"/>
</dbReference>
<dbReference type="SUPFAM" id="SSF88713">
    <property type="entry name" value="Glycoside hydrolase/deacetylase"/>
    <property type="match status" value="1"/>
</dbReference>
<dbReference type="GO" id="GO:0005975">
    <property type="term" value="P:carbohydrate metabolic process"/>
    <property type="evidence" value="ECO:0007669"/>
    <property type="project" value="InterPro"/>
</dbReference>
<sequence length="284" mass="32933">MTKLIHKTTKNLLRKLPIFLPAKKLHYLARRFIFKIYNALFPTATILLYHRISDSKNDPHRLCVSPENFREQIKFLKENFRVIPLVQLVREVRSKKLKSKTVVITFDDGYSDNLHNALPVLQELDIPATIFFTAGYVGSNKLFYWDLYAQTGENTPPEDQGRPLTLDEAKTLSTARIIEIGGHTINHPKLAKIPPNEQFVEIFKGKIIVEEMLDIPLLSFAYPFGGRDSFDKNTIELVKKAGFQYACSNTHKRVTNNSNIYALPRYVVRNWNLEEFKKEFTKFI</sequence>
<evidence type="ECO:0000313" key="4">
    <source>
        <dbReference type="EMBL" id="OGN22165.1"/>
    </source>
</evidence>
<dbReference type="CDD" id="cd10918">
    <property type="entry name" value="CE4_NodB_like_5s_6s"/>
    <property type="match status" value="1"/>
</dbReference>
<protein>
    <recommendedName>
        <fullName evidence="3">NodB homology domain-containing protein</fullName>
    </recommendedName>
</protein>
<evidence type="ECO:0000313" key="5">
    <source>
        <dbReference type="Proteomes" id="UP000178227"/>
    </source>
</evidence>
<reference evidence="4 5" key="1">
    <citation type="journal article" date="2016" name="Nat. Commun.">
        <title>Thousands of microbial genomes shed light on interconnected biogeochemical processes in an aquifer system.</title>
        <authorList>
            <person name="Anantharaman K."/>
            <person name="Brown C.T."/>
            <person name="Hug L.A."/>
            <person name="Sharon I."/>
            <person name="Castelle C.J."/>
            <person name="Probst A.J."/>
            <person name="Thomas B.C."/>
            <person name="Singh A."/>
            <person name="Wilkins M.J."/>
            <person name="Karaoz U."/>
            <person name="Brodie E.L."/>
            <person name="Williams K.H."/>
            <person name="Hubbard S.S."/>
            <person name="Banfield J.F."/>
        </authorList>
    </citation>
    <scope>NUCLEOTIDE SEQUENCE [LARGE SCALE GENOMIC DNA]</scope>
</reference>
<dbReference type="STRING" id="1802694.A2918_03330"/>
<keyword evidence="2" id="KW-0732">Signal</keyword>
<accession>A0A1F8G9X2</accession>
<dbReference type="Pfam" id="PF01522">
    <property type="entry name" value="Polysacc_deac_1"/>
    <property type="match status" value="1"/>
</dbReference>
<dbReference type="GO" id="GO:0016810">
    <property type="term" value="F:hydrolase activity, acting on carbon-nitrogen (but not peptide) bonds"/>
    <property type="evidence" value="ECO:0007669"/>
    <property type="project" value="InterPro"/>
</dbReference>
<dbReference type="InterPro" id="IPR051398">
    <property type="entry name" value="Polysacch_Deacetylase"/>
</dbReference>
<dbReference type="InterPro" id="IPR002509">
    <property type="entry name" value="NODB_dom"/>
</dbReference>
<comment type="subcellular location">
    <subcellularLocation>
        <location evidence="1">Secreted</location>
    </subcellularLocation>
</comment>
<dbReference type="Proteomes" id="UP000178227">
    <property type="component" value="Unassembled WGS sequence"/>
</dbReference>
<dbReference type="AlphaFoldDB" id="A0A1F8G9X2"/>
<dbReference type="PANTHER" id="PTHR34216">
    <property type="match status" value="1"/>
</dbReference>
<dbReference type="Gene3D" id="3.20.20.370">
    <property type="entry name" value="Glycoside hydrolase/deacetylase"/>
    <property type="match status" value="1"/>
</dbReference>
<dbReference type="InterPro" id="IPR011330">
    <property type="entry name" value="Glyco_hydro/deAcase_b/a-brl"/>
</dbReference>
<dbReference type="PROSITE" id="PS51677">
    <property type="entry name" value="NODB"/>
    <property type="match status" value="1"/>
</dbReference>
<gene>
    <name evidence="4" type="ORF">A2918_03330</name>
</gene>
<organism evidence="4 5">
    <name type="scientific">Candidatus Yanofskybacteria bacterium RIFCSPLOWO2_01_FULL_42_49</name>
    <dbReference type="NCBI Taxonomy" id="1802694"/>
    <lineage>
        <taxon>Bacteria</taxon>
        <taxon>Candidatus Yanofskyibacteriota</taxon>
    </lineage>
</organism>
<dbReference type="PANTHER" id="PTHR34216:SF3">
    <property type="entry name" value="POLY-BETA-1,6-N-ACETYL-D-GLUCOSAMINE N-DEACETYLASE"/>
    <property type="match status" value="1"/>
</dbReference>